<dbReference type="AlphaFoldDB" id="V6S2P9"/>
<dbReference type="STRING" id="1341154.FCR2A7T_07240"/>
<keyword evidence="2" id="KW-1185">Reference proteome</keyword>
<dbReference type="EMBL" id="VLKQ01000015">
    <property type="protein sequence ID" value="TWI08375.1"/>
    <property type="molecule type" value="Genomic_DNA"/>
</dbReference>
<proteinExistence type="predicted"/>
<gene>
    <name evidence="1" type="ORF">IP98_02795</name>
</gene>
<dbReference type="Proteomes" id="UP000319848">
    <property type="component" value="Unassembled WGS sequence"/>
</dbReference>
<protein>
    <submittedName>
        <fullName evidence="1">Uncharacterized protein</fullName>
    </submittedName>
</protein>
<evidence type="ECO:0000313" key="1">
    <source>
        <dbReference type="EMBL" id="TWI08375.1"/>
    </source>
</evidence>
<evidence type="ECO:0000313" key="2">
    <source>
        <dbReference type="Proteomes" id="UP000319848"/>
    </source>
</evidence>
<accession>V6S2P9</accession>
<dbReference type="RefSeq" id="WP_023569896.1">
    <property type="nucleotide sequence ID" value="NZ_AVBI01000010.1"/>
</dbReference>
<name>V6S2P9_9FLAO</name>
<reference evidence="1 2" key="1">
    <citation type="journal article" date="2015" name="Stand. Genomic Sci.">
        <title>Genomic Encyclopedia of Bacterial and Archaeal Type Strains, Phase III: the genomes of soil and plant-associated and newly described type strains.</title>
        <authorList>
            <person name="Whitman W.B."/>
            <person name="Woyke T."/>
            <person name="Klenk H.P."/>
            <person name="Zhou Y."/>
            <person name="Lilburn T.G."/>
            <person name="Beck B.J."/>
            <person name="De Vos P."/>
            <person name="Vandamme P."/>
            <person name="Eisen J.A."/>
            <person name="Garrity G."/>
            <person name="Hugenholtz P."/>
            <person name="Kyrpides N.C."/>
        </authorList>
    </citation>
    <scope>NUCLEOTIDE SEQUENCE [LARGE SCALE GENOMIC DNA]</scope>
    <source>
        <strain evidence="1 2">CGMCC 1.7270</strain>
    </source>
</reference>
<organism evidence="1 2">
    <name type="scientific">Flavobacterium cauense R2A-7</name>
    <dbReference type="NCBI Taxonomy" id="1341154"/>
    <lineage>
        <taxon>Bacteria</taxon>
        <taxon>Pseudomonadati</taxon>
        <taxon>Bacteroidota</taxon>
        <taxon>Flavobacteriia</taxon>
        <taxon>Flavobacteriales</taxon>
        <taxon>Flavobacteriaceae</taxon>
        <taxon>Flavobacterium</taxon>
    </lineage>
</organism>
<comment type="caution">
    <text evidence="1">The sequence shown here is derived from an EMBL/GenBank/DDBJ whole genome shotgun (WGS) entry which is preliminary data.</text>
</comment>
<sequence>MFTVNINSKGTNSCYEQFEEEFLEICNQHKNEGRALVFAFIVYDFENAHISQMLNNSDYWISLNAVSGNYLTVFSLHYKPEDMKEKLMEMMRQKMDGAIKNLHFIPANQNPSLDSNNLIKKYFGNDITINYPSVLFFQTNGEKVTDYRLIELDQERLEDSFIELKKYIRSAANALTEVNREQYDEKTVFNLVDQTVSGIRQAIQIKKGIKIISSITELATTVTGLNQ</sequence>
<dbReference type="OrthoDB" id="1450266at2"/>